<evidence type="ECO:0000259" key="1">
    <source>
        <dbReference type="PROSITE" id="PS51832"/>
    </source>
</evidence>
<dbReference type="InterPro" id="IPR037522">
    <property type="entry name" value="HD_GYP_dom"/>
</dbReference>
<dbReference type="Gene3D" id="1.10.3210.10">
    <property type="entry name" value="Hypothetical protein af1432"/>
    <property type="match status" value="1"/>
</dbReference>
<proteinExistence type="predicted"/>
<dbReference type="PANTHER" id="PTHR43155:SF2">
    <property type="entry name" value="CYCLIC DI-GMP PHOSPHODIESTERASE PA4108"/>
    <property type="match status" value="1"/>
</dbReference>
<dbReference type="AlphaFoldDB" id="A0A9J6NV10"/>
<protein>
    <recommendedName>
        <fullName evidence="1">HD-GYP domain-containing protein</fullName>
    </recommendedName>
</protein>
<organism evidence="2 3">
    <name type="scientific">Oceanirhabdus seepicola</name>
    <dbReference type="NCBI Taxonomy" id="2828781"/>
    <lineage>
        <taxon>Bacteria</taxon>
        <taxon>Bacillati</taxon>
        <taxon>Bacillota</taxon>
        <taxon>Clostridia</taxon>
        <taxon>Eubacteriales</taxon>
        <taxon>Clostridiaceae</taxon>
        <taxon>Oceanirhabdus</taxon>
    </lineage>
</organism>
<reference evidence="2" key="2">
    <citation type="submission" date="2021-04" db="EMBL/GenBank/DDBJ databases">
        <authorList>
            <person name="Dong X."/>
        </authorList>
    </citation>
    <scope>NUCLEOTIDE SEQUENCE</scope>
    <source>
        <strain evidence="2">ZWT</strain>
    </source>
</reference>
<name>A0A9J6NV10_9CLOT</name>
<dbReference type="EMBL" id="JAGSOJ010000001">
    <property type="protein sequence ID" value="MCM1988314.1"/>
    <property type="molecule type" value="Genomic_DNA"/>
</dbReference>
<keyword evidence="3" id="KW-1185">Reference proteome</keyword>
<accession>A0A9J6NV10</accession>
<dbReference type="SUPFAM" id="SSF109604">
    <property type="entry name" value="HD-domain/PDEase-like"/>
    <property type="match status" value="1"/>
</dbReference>
<dbReference type="PANTHER" id="PTHR43155">
    <property type="entry name" value="CYCLIC DI-GMP PHOSPHODIESTERASE PA4108-RELATED"/>
    <property type="match status" value="1"/>
</dbReference>
<dbReference type="RefSeq" id="WP_250857180.1">
    <property type="nucleotide sequence ID" value="NZ_JAGSOJ010000001.1"/>
</dbReference>
<dbReference type="Pfam" id="PF13487">
    <property type="entry name" value="HD_5"/>
    <property type="match status" value="1"/>
</dbReference>
<evidence type="ECO:0000313" key="3">
    <source>
        <dbReference type="Proteomes" id="UP001056429"/>
    </source>
</evidence>
<gene>
    <name evidence="2" type="ORF">KDK92_01070</name>
</gene>
<dbReference type="CDD" id="cd00077">
    <property type="entry name" value="HDc"/>
    <property type="match status" value="1"/>
</dbReference>
<sequence>MDKNRDTAINNMEFKNYIKKQIKDLLPGDIILHPVYRVDGLMLIDRYKVLSSDLISKIKKHAANDISVLVSPSGTQFKSFIDDKEFSEKEFRNNLKEIISQYNKNLTFPIYIEPLPQEENINDYMENKDETVIPIANNSLKLFYNNPFFTSFEKKLESTKLQEKAKVIKLRLINTILNDNSLKELIEELKEYKDILFLHSINTASMALMIGLTLELTDDELIDLGLAALFSDIGYTHIAKEEFEKYLKNPESEVEVLIKQMAVFMKVSIEVPVLRKDLIIYGVLDRHEYYDGHGRPKGKKDKDISLFGRILCICQAYDVMVGGYLYNDGMTPNEAIKRLWENKGKQYDPDILNIFIHRSNFCKIGEKIIINNSLKGEIIGFTDYIEAPHLPIIKTDSGRIIDLFNGTQYSNDC</sequence>
<dbReference type="InterPro" id="IPR003607">
    <property type="entry name" value="HD/PDEase_dom"/>
</dbReference>
<dbReference type="PROSITE" id="PS51832">
    <property type="entry name" value="HD_GYP"/>
    <property type="match status" value="1"/>
</dbReference>
<reference evidence="2" key="1">
    <citation type="journal article" date="2021" name="mSystems">
        <title>Bacteria and Archaea Synergistically Convert Glycine Betaine to Biogenic Methane in the Formosa Cold Seep of the South China Sea.</title>
        <authorList>
            <person name="Li L."/>
            <person name="Zhang W."/>
            <person name="Zhang S."/>
            <person name="Song L."/>
            <person name="Sun Q."/>
            <person name="Zhang H."/>
            <person name="Xiang H."/>
            <person name="Dong X."/>
        </authorList>
    </citation>
    <scope>NUCLEOTIDE SEQUENCE</scope>
    <source>
        <strain evidence="2">ZWT</strain>
    </source>
</reference>
<feature type="domain" description="HD-GYP" evidence="1">
    <location>
        <begin position="174"/>
        <end position="371"/>
    </location>
</feature>
<comment type="caution">
    <text evidence="2">The sequence shown here is derived from an EMBL/GenBank/DDBJ whole genome shotgun (WGS) entry which is preliminary data.</text>
</comment>
<evidence type="ECO:0000313" key="2">
    <source>
        <dbReference type="EMBL" id="MCM1988314.1"/>
    </source>
</evidence>
<dbReference type="Proteomes" id="UP001056429">
    <property type="component" value="Unassembled WGS sequence"/>
</dbReference>